<evidence type="ECO:0000256" key="9">
    <source>
        <dbReference type="SAM" id="Phobius"/>
    </source>
</evidence>
<dbReference type="OrthoDB" id="20273at2759"/>
<gene>
    <name evidence="11" type="ORF">TrRE_jg5050</name>
</gene>
<feature type="transmembrane region" description="Helical" evidence="9">
    <location>
        <begin position="319"/>
        <end position="338"/>
    </location>
</feature>
<evidence type="ECO:0000313" key="12">
    <source>
        <dbReference type="Proteomes" id="UP001165082"/>
    </source>
</evidence>
<dbReference type="PANTHER" id="PTHR12867:SF6">
    <property type="entry name" value="N-ACETYLGLUCOSAMINYLDIPHOSPHODOLICHOL N-ACETYLGLUCOSAMINYLTRANSFERASE"/>
    <property type="match status" value="1"/>
</dbReference>
<evidence type="ECO:0000313" key="11">
    <source>
        <dbReference type="EMBL" id="GMH51059.1"/>
    </source>
</evidence>
<organism evidence="11 12">
    <name type="scientific">Triparma retinervis</name>
    <dbReference type="NCBI Taxonomy" id="2557542"/>
    <lineage>
        <taxon>Eukaryota</taxon>
        <taxon>Sar</taxon>
        <taxon>Stramenopiles</taxon>
        <taxon>Ochrophyta</taxon>
        <taxon>Bolidophyceae</taxon>
        <taxon>Parmales</taxon>
        <taxon>Triparmaceae</taxon>
        <taxon>Triparma</taxon>
    </lineage>
</organism>
<evidence type="ECO:0000256" key="4">
    <source>
        <dbReference type="ARBA" id="ARBA00017468"/>
    </source>
</evidence>
<evidence type="ECO:0000256" key="5">
    <source>
        <dbReference type="ARBA" id="ARBA00022676"/>
    </source>
</evidence>
<dbReference type="InterPro" id="IPR039042">
    <property type="entry name" value="Alg13-like"/>
</dbReference>
<evidence type="ECO:0000256" key="6">
    <source>
        <dbReference type="ARBA" id="ARBA00022679"/>
    </source>
</evidence>
<evidence type="ECO:0000256" key="8">
    <source>
        <dbReference type="SAM" id="MobiDB-lite"/>
    </source>
</evidence>
<dbReference type="EMBL" id="BRXZ01001967">
    <property type="protein sequence ID" value="GMH51059.1"/>
    <property type="molecule type" value="Genomic_DNA"/>
</dbReference>
<evidence type="ECO:0000256" key="1">
    <source>
        <dbReference type="ARBA" id="ARBA00004240"/>
    </source>
</evidence>
<reference evidence="11" key="1">
    <citation type="submission" date="2022-07" db="EMBL/GenBank/DDBJ databases">
        <title>Genome analysis of Parmales, a sister group of diatoms, reveals the evolutionary specialization of diatoms from phago-mixotrophs to photoautotrophs.</title>
        <authorList>
            <person name="Ban H."/>
            <person name="Sato S."/>
            <person name="Yoshikawa S."/>
            <person name="Kazumasa Y."/>
            <person name="Nakamura Y."/>
            <person name="Ichinomiya M."/>
            <person name="Saitoh K."/>
            <person name="Sato N."/>
            <person name="Blanc-Mathieu R."/>
            <person name="Endo H."/>
            <person name="Kuwata A."/>
            <person name="Ogata H."/>
        </authorList>
    </citation>
    <scope>NUCLEOTIDE SEQUENCE</scope>
</reference>
<evidence type="ECO:0000256" key="7">
    <source>
        <dbReference type="ARBA" id="ARBA00022824"/>
    </source>
</evidence>
<feature type="compositionally biased region" description="Polar residues" evidence="8">
    <location>
        <begin position="67"/>
        <end position="83"/>
    </location>
</feature>
<feature type="compositionally biased region" description="Low complexity" evidence="8">
    <location>
        <begin position="41"/>
        <end position="66"/>
    </location>
</feature>
<dbReference type="Proteomes" id="UP001165082">
    <property type="component" value="Unassembled WGS sequence"/>
</dbReference>
<keyword evidence="7" id="KW-0256">Endoplasmic reticulum</keyword>
<feature type="domain" description="Glycosyl transferase family 28 C-terminal" evidence="10">
    <location>
        <begin position="105"/>
        <end position="171"/>
    </location>
</feature>
<sequence length="403" mass="43189">MDKIQVEGRLKTAAKTAANRLSASRLPTKHGVDASNDDNDPTSNDPTSNDPTSNDPTSNDPTSSNDHPTTSTNDHPTTSSNDHPTTSIPNVTTITIPTTSPSCVLVYKLFPYTPNLPALTSSSSLILTHGGAGSIIESFRATSKPRVVVVPNETLMDNHQLELAGVVGEMGMGVWTKSKDGGREGGEKMEENFADYVKDYVKSSRVEGKKDESDESIVGKKGAMRFRDVFNTALCQGDQPSSLTIRCGILVVYVGNLIAVIQLLRAAAEKLTASSADLEGDAREIVGNTLRLFGSGDIYVVDPVNNLLLNVFTSVVPSYSFLTVASGLTWVALIYLVVKNSKKDILLLHYQMLALLPIVTVSYALNAAMYEGYKDTGTRMRGIGVASIVFSVLGKTVSPNLQV</sequence>
<evidence type="ECO:0000259" key="10">
    <source>
        <dbReference type="Pfam" id="PF04101"/>
    </source>
</evidence>
<feature type="compositionally biased region" description="Low complexity" evidence="8">
    <location>
        <begin position="84"/>
        <end position="93"/>
    </location>
</feature>
<keyword evidence="9" id="KW-1133">Transmembrane helix</keyword>
<accession>A0A9W6ZBB7</accession>
<comment type="caution">
    <text evidence="11">The sequence shown here is derived from an EMBL/GenBank/DDBJ whole genome shotgun (WGS) entry which is preliminary data.</text>
</comment>
<name>A0A9W6ZBB7_9STRA</name>
<dbReference type="EC" id="2.4.1.141" evidence="3"/>
<comment type="similarity">
    <text evidence="2">Belongs to the glycosyltransferase 28 family.</text>
</comment>
<dbReference type="Gene3D" id="3.40.50.2000">
    <property type="entry name" value="Glycogen Phosphorylase B"/>
    <property type="match status" value="1"/>
</dbReference>
<evidence type="ECO:0000256" key="2">
    <source>
        <dbReference type="ARBA" id="ARBA00006962"/>
    </source>
</evidence>
<dbReference type="GO" id="GO:0006488">
    <property type="term" value="P:dolichol-linked oligosaccharide biosynthetic process"/>
    <property type="evidence" value="ECO:0007669"/>
    <property type="project" value="InterPro"/>
</dbReference>
<dbReference type="Pfam" id="PF04101">
    <property type="entry name" value="Glyco_tran_28_C"/>
    <property type="match status" value="1"/>
</dbReference>
<protein>
    <recommendedName>
        <fullName evidence="4">UDP-N-acetylglucosamine transferase subunit ALG13</fullName>
        <ecNumber evidence="3">2.4.1.141</ecNumber>
    </recommendedName>
</protein>
<dbReference type="GO" id="GO:0005783">
    <property type="term" value="C:endoplasmic reticulum"/>
    <property type="evidence" value="ECO:0007669"/>
    <property type="project" value="UniProtKB-SubCell"/>
</dbReference>
<dbReference type="PANTHER" id="PTHR12867">
    <property type="entry name" value="GLYCOSYL TRANSFERASE-RELATED"/>
    <property type="match status" value="1"/>
</dbReference>
<dbReference type="AlphaFoldDB" id="A0A9W6ZBB7"/>
<keyword evidence="6" id="KW-0808">Transferase</keyword>
<dbReference type="GO" id="GO:0004577">
    <property type="term" value="F:N-acetylglucosaminyldiphosphodolichol N-acetylglucosaminyltransferase activity"/>
    <property type="evidence" value="ECO:0007669"/>
    <property type="project" value="UniProtKB-EC"/>
</dbReference>
<dbReference type="InterPro" id="IPR007235">
    <property type="entry name" value="Glyco_trans_28_C"/>
</dbReference>
<proteinExistence type="inferred from homology"/>
<comment type="subcellular location">
    <subcellularLocation>
        <location evidence="1">Endoplasmic reticulum</location>
    </subcellularLocation>
</comment>
<feature type="compositionally biased region" description="Basic and acidic residues" evidence="8">
    <location>
        <begin position="1"/>
        <end position="10"/>
    </location>
</feature>
<evidence type="ECO:0000256" key="3">
    <source>
        <dbReference type="ARBA" id="ARBA00012614"/>
    </source>
</evidence>
<keyword evidence="5" id="KW-0328">Glycosyltransferase</keyword>
<feature type="region of interest" description="Disordered" evidence="8">
    <location>
        <begin position="1"/>
        <end position="93"/>
    </location>
</feature>
<feature type="transmembrane region" description="Helical" evidence="9">
    <location>
        <begin position="345"/>
        <end position="365"/>
    </location>
</feature>
<keyword evidence="9" id="KW-0812">Transmembrane</keyword>
<keyword evidence="9" id="KW-0472">Membrane</keyword>
<keyword evidence="12" id="KW-1185">Reference proteome</keyword>